<reference evidence="1 2" key="1">
    <citation type="submission" date="2015-04" db="EMBL/GenBank/DDBJ databases">
        <authorList>
            <person name="Syromyatnikov M.Y."/>
            <person name="Popov V.N."/>
        </authorList>
    </citation>
    <scope>NUCLEOTIDE SEQUENCE [LARGE SCALE GENOMIC DNA]</scope>
</reference>
<dbReference type="Proteomes" id="UP000183832">
    <property type="component" value="Unassembled WGS sequence"/>
</dbReference>
<protein>
    <submittedName>
        <fullName evidence="1">CLUMA_CG009505, isoform A</fullName>
    </submittedName>
</protein>
<name>A0A1J1I715_9DIPT</name>
<evidence type="ECO:0000313" key="1">
    <source>
        <dbReference type="EMBL" id="CRK96069.1"/>
    </source>
</evidence>
<keyword evidence="2" id="KW-1185">Reference proteome</keyword>
<dbReference type="AlphaFoldDB" id="A0A1J1I715"/>
<evidence type="ECO:0000313" key="2">
    <source>
        <dbReference type="Proteomes" id="UP000183832"/>
    </source>
</evidence>
<organism evidence="1 2">
    <name type="scientific">Clunio marinus</name>
    <dbReference type="NCBI Taxonomy" id="568069"/>
    <lineage>
        <taxon>Eukaryota</taxon>
        <taxon>Metazoa</taxon>
        <taxon>Ecdysozoa</taxon>
        <taxon>Arthropoda</taxon>
        <taxon>Hexapoda</taxon>
        <taxon>Insecta</taxon>
        <taxon>Pterygota</taxon>
        <taxon>Neoptera</taxon>
        <taxon>Endopterygota</taxon>
        <taxon>Diptera</taxon>
        <taxon>Nematocera</taxon>
        <taxon>Chironomoidea</taxon>
        <taxon>Chironomidae</taxon>
        <taxon>Clunio</taxon>
    </lineage>
</organism>
<gene>
    <name evidence="1" type="ORF">CLUMA_CG009505</name>
</gene>
<proteinExistence type="predicted"/>
<dbReference type="EMBL" id="CVRI01000043">
    <property type="protein sequence ID" value="CRK96069.1"/>
    <property type="molecule type" value="Genomic_DNA"/>
</dbReference>
<accession>A0A1J1I715</accession>
<sequence>MSLIVVFYPSDACTFKRKSNSSIKLCMIAITSVLKSVKEPKEVITSHRSGGVFDFDFQRRYKRNYQEHLTLIFTRTERSARLNA</sequence>